<accession>A0A9E7H6P2</accession>
<organism evidence="2 3">
    <name type="scientific">Musa troglodytarum</name>
    <name type="common">fe'i banana</name>
    <dbReference type="NCBI Taxonomy" id="320322"/>
    <lineage>
        <taxon>Eukaryota</taxon>
        <taxon>Viridiplantae</taxon>
        <taxon>Streptophyta</taxon>
        <taxon>Embryophyta</taxon>
        <taxon>Tracheophyta</taxon>
        <taxon>Spermatophyta</taxon>
        <taxon>Magnoliopsida</taxon>
        <taxon>Liliopsida</taxon>
        <taxon>Zingiberales</taxon>
        <taxon>Musaceae</taxon>
        <taxon>Musa</taxon>
    </lineage>
</organism>
<feature type="compositionally biased region" description="Low complexity" evidence="1">
    <location>
        <begin position="13"/>
        <end position="33"/>
    </location>
</feature>
<feature type="region of interest" description="Disordered" evidence="1">
    <location>
        <begin position="1"/>
        <end position="33"/>
    </location>
</feature>
<keyword evidence="3" id="KW-1185">Reference proteome</keyword>
<dbReference type="Proteomes" id="UP001055439">
    <property type="component" value="Chromosome 8"/>
</dbReference>
<feature type="region of interest" description="Disordered" evidence="1">
    <location>
        <begin position="46"/>
        <end position="74"/>
    </location>
</feature>
<sequence length="96" mass="9824">MLGLPAGSGCEHSNPSFKTSSISSTTNSSPSLGSLVSCMHPFRQFSSTQSNKMTSSPKVIGSTGRLPQATSKTKIPNANTSVVVVALPVRASSGAR</sequence>
<name>A0A9E7H6P2_9LILI</name>
<evidence type="ECO:0000313" key="3">
    <source>
        <dbReference type="Proteomes" id="UP001055439"/>
    </source>
</evidence>
<dbReference type="AlphaFoldDB" id="A0A9E7H6P2"/>
<protein>
    <submittedName>
        <fullName evidence="2">Uncharacterized protein</fullName>
    </submittedName>
</protein>
<gene>
    <name evidence="2" type="ORF">MUK42_06572</name>
</gene>
<dbReference type="EMBL" id="CP097510">
    <property type="protein sequence ID" value="URE24519.1"/>
    <property type="molecule type" value="Genomic_DNA"/>
</dbReference>
<evidence type="ECO:0000256" key="1">
    <source>
        <dbReference type="SAM" id="MobiDB-lite"/>
    </source>
</evidence>
<evidence type="ECO:0000313" key="2">
    <source>
        <dbReference type="EMBL" id="URE24519.1"/>
    </source>
</evidence>
<dbReference type="OrthoDB" id="695137at2759"/>
<feature type="compositionally biased region" description="Polar residues" evidence="1">
    <location>
        <begin position="46"/>
        <end position="57"/>
    </location>
</feature>
<proteinExistence type="predicted"/>
<reference evidence="2" key="1">
    <citation type="submission" date="2022-05" db="EMBL/GenBank/DDBJ databases">
        <title>The Musa troglodytarum L. genome provides insights into the mechanism of non-climacteric behaviour and enrichment of carotenoids.</title>
        <authorList>
            <person name="Wang J."/>
        </authorList>
    </citation>
    <scope>NUCLEOTIDE SEQUENCE</scope>
    <source>
        <tissue evidence="2">Leaf</tissue>
    </source>
</reference>